<dbReference type="EMBL" id="JAESDN010000001">
    <property type="protein sequence ID" value="KAG7057905.1"/>
    <property type="molecule type" value="Genomic_DNA"/>
</dbReference>
<reference evidence="2" key="1">
    <citation type="submission" date="2021-05" db="EMBL/GenBank/DDBJ databases">
        <title>Comparative genomics of three Colletotrichum scovillei strains and genetic complementation revealed genes involved fungal growth and virulence on chili pepper.</title>
        <authorList>
            <person name="Hsieh D.-K."/>
            <person name="Chuang S.-C."/>
            <person name="Chen C.-Y."/>
            <person name="Chao Y.-T."/>
            <person name="Lu M.-Y.J."/>
            <person name="Lee M.-H."/>
            <person name="Shih M.-C."/>
        </authorList>
    </citation>
    <scope>NUCLEOTIDE SEQUENCE</scope>
    <source>
        <strain evidence="2">Coll-153</strain>
    </source>
</reference>
<dbReference type="Proteomes" id="UP000699042">
    <property type="component" value="Unassembled WGS sequence"/>
</dbReference>
<protein>
    <submittedName>
        <fullName evidence="2">Uncharacterized protein</fullName>
    </submittedName>
</protein>
<evidence type="ECO:0000313" key="3">
    <source>
        <dbReference type="Proteomes" id="UP000699042"/>
    </source>
</evidence>
<sequence length="101" mass="10690">MMQTRCPVAGSVPKRSESPSPHGSNLASWSFVMTIPAFVGLSVGIRAISGVRLAPNLSPLLCRLFTVSPSAEALAAVLSLHSRIGKVCQETVVRSRICSKI</sequence>
<name>A0A9P7RK36_9PEZI</name>
<keyword evidence="3" id="KW-1185">Reference proteome</keyword>
<evidence type="ECO:0000313" key="2">
    <source>
        <dbReference type="EMBL" id="KAG7057905.1"/>
    </source>
</evidence>
<accession>A0A9P7RK36</accession>
<feature type="region of interest" description="Disordered" evidence="1">
    <location>
        <begin position="1"/>
        <end position="24"/>
    </location>
</feature>
<comment type="caution">
    <text evidence="2">The sequence shown here is derived from an EMBL/GenBank/DDBJ whole genome shotgun (WGS) entry which is preliminary data.</text>
</comment>
<evidence type="ECO:0000256" key="1">
    <source>
        <dbReference type="SAM" id="MobiDB-lite"/>
    </source>
</evidence>
<gene>
    <name evidence="2" type="ORF">JMJ77_005287</name>
</gene>
<proteinExistence type="predicted"/>
<dbReference type="AlphaFoldDB" id="A0A9P7RK36"/>
<organism evidence="2 3">
    <name type="scientific">Colletotrichum scovillei</name>
    <dbReference type="NCBI Taxonomy" id="1209932"/>
    <lineage>
        <taxon>Eukaryota</taxon>
        <taxon>Fungi</taxon>
        <taxon>Dikarya</taxon>
        <taxon>Ascomycota</taxon>
        <taxon>Pezizomycotina</taxon>
        <taxon>Sordariomycetes</taxon>
        <taxon>Hypocreomycetidae</taxon>
        <taxon>Glomerellales</taxon>
        <taxon>Glomerellaceae</taxon>
        <taxon>Colletotrichum</taxon>
        <taxon>Colletotrichum acutatum species complex</taxon>
    </lineage>
</organism>